<dbReference type="RefSeq" id="XP_024927049.1">
    <property type="nucleotide sequence ID" value="XM_025071281.3"/>
</dbReference>
<feature type="region of interest" description="Disordered" evidence="1">
    <location>
        <begin position="120"/>
        <end position="151"/>
    </location>
</feature>
<feature type="compositionally biased region" description="Polar residues" evidence="1">
    <location>
        <begin position="131"/>
        <end position="144"/>
    </location>
</feature>
<dbReference type="SMR" id="A0A6P6FYH9"/>
<gene>
    <name evidence="3" type="primary">LOC107411566</name>
</gene>
<evidence type="ECO:0000313" key="2">
    <source>
        <dbReference type="Proteomes" id="UP001652623"/>
    </source>
</evidence>
<name>A0A6P6FYH9_ZIZJJ</name>
<feature type="compositionally biased region" description="Polar residues" evidence="1">
    <location>
        <begin position="693"/>
        <end position="725"/>
    </location>
</feature>
<dbReference type="InParanoid" id="A0A6P6FYH9"/>
<dbReference type="PANTHER" id="PTHR37722:SF2">
    <property type="entry name" value="OS01G0167700 PROTEIN"/>
    <property type="match status" value="1"/>
</dbReference>
<feature type="region of interest" description="Disordered" evidence="1">
    <location>
        <begin position="637"/>
        <end position="660"/>
    </location>
</feature>
<evidence type="ECO:0000256" key="1">
    <source>
        <dbReference type="SAM" id="MobiDB-lite"/>
    </source>
</evidence>
<dbReference type="AlphaFoldDB" id="A0A6P6FYH9"/>
<protein>
    <submittedName>
        <fullName evidence="3">Uncharacterized protein LOC107411566 isoform X1</fullName>
    </submittedName>
</protein>
<feature type="region of interest" description="Disordered" evidence="1">
    <location>
        <begin position="693"/>
        <end position="741"/>
    </location>
</feature>
<feature type="region of interest" description="Disordered" evidence="1">
    <location>
        <begin position="457"/>
        <end position="476"/>
    </location>
</feature>
<feature type="region of interest" description="Disordered" evidence="1">
    <location>
        <begin position="1"/>
        <end position="48"/>
    </location>
</feature>
<sequence>MLQWMGGSRRKVSTSQKSLLKRQKQYFEQRRRQQKYNQQPAKLKSDTDGVDIYKQHKEHRSLDVLNLLNLSANAQECKSASPIGQTKDIGVTASTIEYDITMDPPEILFSAAKSVEIKETRTPLDAKSPKKVSSTAPDSNNNAFNGVDSAPDQWNTASEKLFSVLDLLGDDGLNSNTEENPVPEAHVAFSVEGLGKVGMETPVHSPQQPYRTFSYGCSPRLKDARQQKSSKNLNSQLDDLDCEVDAVMQDINLPFSSSCLDFSMGIVDPLSSPKEKSFTVRDKLHLDNHTGKLNDYFGHRNFFEEDKSSNEDKWNAASSFPDSFFDERVHDVTCKRQNDGNCADNLKFGGYDMSDFAFEGPCLPIRRPAPKVTDKFDILGPTASYSKHQTSEFDHVFATSDYTRHQTVGRSFDFTSVTSQADQFCFGTEDATDNFSLRSEESSSSCAVSGWTADNLLSHSSSRPGRRKHENAFSGSGDKYGIKKTFVKERQYKGRDSIQQGNVMNGSEKYANMLNQSYPKPSPFLQEKLGPKDIWSFEEGCTTDDIYPGSSSFNQNSGTKHPFFGSKFSNEDPFGACPSEKLHFSAKSSLDGFEPVANSPSGSYISEQFALNKFPILSKPDFPLHSDLRGMPLDSLHAAGSHCETPSPSSSAQESFSKDVEHKEKLRSVVQENFQLGKNILTGNEDLLSQEVATDASNSKENVSECKGTNVTDPTLSESVNTTSFPKDAEDTSPSAEIPDKFESIKEKKDFARDHHDAKIPHPCQKGYEDVEDIGPERKTASKQKSEFDNSCQVVMLQSYVFQLLCVQKILKEASTNCAAKKL</sequence>
<dbReference type="Proteomes" id="UP001652623">
    <property type="component" value="Chromosome 10"/>
</dbReference>
<organism evidence="2 3">
    <name type="scientific">Ziziphus jujuba</name>
    <name type="common">Chinese jujube</name>
    <name type="synonym">Ziziphus sativa</name>
    <dbReference type="NCBI Taxonomy" id="326968"/>
    <lineage>
        <taxon>Eukaryota</taxon>
        <taxon>Viridiplantae</taxon>
        <taxon>Streptophyta</taxon>
        <taxon>Embryophyta</taxon>
        <taxon>Tracheophyta</taxon>
        <taxon>Spermatophyta</taxon>
        <taxon>Magnoliopsida</taxon>
        <taxon>eudicotyledons</taxon>
        <taxon>Gunneridae</taxon>
        <taxon>Pentapetalae</taxon>
        <taxon>rosids</taxon>
        <taxon>fabids</taxon>
        <taxon>Rosales</taxon>
        <taxon>Rhamnaceae</taxon>
        <taxon>Paliureae</taxon>
        <taxon>Ziziphus</taxon>
    </lineage>
</organism>
<dbReference type="GeneID" id="107411566"/>
<reference evidence="3" key="1">
    <citation type="submission" date="2025-08" db="UniProtKB">
        <authorList>
            <consortium name="RefSeq"/>
        </authorList>
    </citation>
    <scope>IDENTIFICATION</scope>
    <source>
        <tissue evidence="3">Seedling</tissue>
    </source>
</reference>
<dbReference type="PANTHER" id="PTHR37722">
    <property type="entry name" value="OS01G0167700 PROTEIN"/>
    <property type="match status" value="1"/>
</dbReference>
<dbReference type="FunCoup" id="A0A6P6FYH9">
    <property type="interactions" value="92"/>
</dbReference>
<proteinExistence type="predicted"/>
<evidence type="ECO:0000313" key="3">
    <source>
        <dbReference type="RefSeq" id="XP_024927049.1"/>
    </source>
</evidence>
<accession>A0A6P6FYH9</accession>
<keyword evidence="2" id="KW-1185">Reference proteome</keyword>